<dbReference type="EMBL" id="NBCO01000012">
    <property type="protein sequence ID" value="ORC89535.1"/>
    <property type="molecule type" value="Genomic_DNA"/>
</dbReference>
<sequence length="365" mass="40767">VAEKKKAETERDDALQKLRVGANSSDPSKKRELGSYLGTGEGQLVRSGEYRGSGVLVSSLSNWTAKCESLELEKKKAESERDDALRRLSAFGRAGVQESSMLIWTRHRCGLGDNWAPLVAHYRQLVEDVFVMEVCRATGSPLHCVKVIEFDSGGALVDLEVCHNLRPGDIDTLLQGHLFSVMSSLLRLACSSTSPSHSVSGGEVSLISQQLMEMNERLQKQLLSAQSELATYRRGQPKKSDGTKDENSLFKELMIFRNRRALANSIRGLEDSLEPSFGLREVVDPKSPVDPAVLRCEPVYSVTLDEYRDVLQQLRSLCSAGMEDEDGGTRLWNEHVLARVEEERRFTNKLSQLNPQFPQIRDDEV</sequence>
<dbReference type="InterPro" id="IPR056614">
    <property type="entry name" value="FAZ1_cons"/>
</dbReference>
<protein>
    <recommendedName>
        <fullName evidence="3">Flagellar attachment zone protein 1 conserved domain-containing protein</fullName>
    </recommendedName>
</protein>
<proteinExistence type="predicted"/>
<evidence type="ECO:0000313" key="4">
    <source>
        <dbReference type="EMBL" id="ORC89535.1"/>
    </source>
</evidence>
<evidence type="ECO:0000259" key="3">
    <source>
        <dbReference type="Pfam" id="PF23398"/>
    </source>
</evidence>
<evidence type="ECO:0000313" key="5">
    <source>
        <dbReference type="Proteomes" id="UP000192257"/>
    </source>
</evidence>
<comment type="caution">
    <text evidence="4">The sequence shown here is derived from an EMBL/GenBank/DDBJ whole genome shotgun (WGS) entry which is preliminary data.</text>
</comment>
<keyword evidence="5" id="KW-1185">Reference proteome</keyword>
<dbReference type="GeneID" id="39985065"/>
<dbReference type="VEuPathDB" id="TriTrypDB:TM35_000123100"/>
<dbReference type="Pfam" id="PF23398">
    <property type="entry name" value="FAZ1_cons"/>
    <property type="match status" value="1"/>
</dbReference>
<keyword evidence="1" id="KW-0175">Coiled coil</keyword>
<dbReference type="OrthoDB" id="252685at2759"/>
<reference evidence="4 5" key="1">
    <citation type="submission" date="2017-03" db="EMBL/GenBank/DDBJ databases">
        <title>An alternative strategy for trypanosome survival in the mammalian bloodstream revealed through genome and transcriptome analysis of the ubiquitous bovine parasite Trypanosoma (Megatrypanum) theileri.</title>
        <authorList>
            <person name="Kelly S."/>
            <person name="Ivens A."/>
            <person name="Mott A."/>
            <person name="O'Neill E."/>
            <person name="Emms D."/>
            <person name="Macleod O."/>
            <person name="Voorheis P."/>
            <person name="Matthews J."/>
            <person name="Matthews K."/>
            <person name="Carrington M."/>
        </authorList>
    </citation>
    <scope>NUCLEOTIDE SEQUENCE [LARGE SCALE GENOMIC DNA]</scope>
    <source>
        <strain evidence="4">Edinburgh</strain>
    </source>
</reference>
<feature type="domain" description="Flagellar attachment zone protein 1 conserved" evidence="3">
    <location>
        <begin position="103"/>
        <end position="186"/>
    </location>
</feature>
<dbReference type="RefSeq" id="XP_028883601.1">
    <property type="nucleotide sequence ID" value="XM_029025285.1"/>
</dbReference>
<feature type="region of interest" description="Disordered" evidence="2">
    <location>
        <begin position="1"/>
        <end position="35"/>
    </location>
</feature>
<accession>A0A1X0NXY2</accession>
<feature type="coiled-coil region" evidence="1">
    <location>
        <begin position="208"/>
        <end position="235"/>
    </location>
</feature>
<organism evidence="4 5">
    <name type="scientific">Trypanosoma theileri</name>
    <dbReference type="NCBI Taxonomy" id="67003"/>
    <lineage>
        <taxon>Eukaryota</taxon>
        <taxon>Discoba</taxon>
        <taxon>Euglenozoa</taxon>
        <taxon>Kinetoplastea</taxon>
        <taxon>Metakinetoplastina</taxon>
        <taxon>Trypanosomatida</taxon>
        <taxon>Trypanosomatidae</taxon>
        <taxon>Trypanosoma</taxon>
    </lineage>
</organism>
<feature type="non-terminal residue" evidence="4">
    <location>
        <position position="1"/>
    </location>
</feature>
<evidence type="ECO:0000256" key="1">
    <source>
        <dbReference type="SAM" id="Coils"/>
    </source>
</evidence>
<dbReference type="AlphaFoldDB" id="A0A1X0NXY2"/>
<evidence type="ECO:0000256" key="2">
    <source>
        <dbReference type="SAM" id="MobiDB-lite"/>
    </source>
</evidence>
<dbReference type="Proteomes" id="UP000192257">
    <property type="component" value="Unassembled WGS sequence"/>
</dbReference>
<feature type="coiled-coil region" evidence="1">
    <location>
        <begin position="60"/>
        <end position="87"/>
    </location>
</feature>
<gene>
    <name evidence="4" type="ORF">TM35_000123100</name>
</gene>
<name>A0A1X0NXY2_9TRYP</name>
<feature type="compositionally biased region" description="Basic and acidic residues" evidence="2">
    <location>
        <begin position="1"/>
        <end position="16"/>
    </location>
</feature>